<dbReference type="Ensembl" id="ENSAPET00000020210.1">
    <property type="protein sequence ID" value="ENSAPEP00000019680.1"/>
    <property type="gene ID" value="ENSAPEG00000014019.1"/>
</dbReference>
<dbReference type="InterPro" id="IPR003732">
    <property type="entry name" value="Daa-tRNA_deacyls_DTD"/>
</dbReference>
<reference evidence="4" key="2">
    <citation type="submission" date="2025-08" db="UniProtKB">
        <authorList>
            <consortium name="Ensembl"/>
        </authorList>
    </citation>
    <scope>IDENTIFICATION</scope>
</reference>
<dbReference type="Proteomes" id="UP000265080">
    <property type="component" value="Chromosome 18"/>
</dbReference>
<evidence type="ECO:0000313" key="4">
    <source>
        <dbReference type="Ensembl" id="ENSAPEP00000019680.1"/>
    </source>
</evidence>
<dbReference type="Pfam" id="PF02580">
    <property type="entry name" value="Tyr_Deacylase"/>
    <property type="match status" value="1"/>
</dbReference>
<evidence type="ECO:0000256" key="1">
    <source>
        <dbReference type="ARBA" id="ARBA00013056"/>
    </source>
</evidence>
<comment type="catalytic activity">
    <reaction evidence="2">
        <text>glycyl-tRNA(Ala) + H2O = tRNA(Ala) + glycine + H(+)</text>
        <dbReference type="Rhea" id="RHEA:53744"/>
        <dbReference type="Rhea" id="RHEA-COMP:9657"/>
        <dbReference type="Rhea" id="RHEA-COMP:13640"/>
        <dbReference type="ChEBI" id="CHEBI:15377"/>
        <dbReference type="ChEBI" id="CHEBI:15378"/>
        <dbReference type="ChEBI" id="CHEBI:57305"/>
        <dbReference type="ChEBI" id="CHEBI:78442"/>
        <dbReference type="ChEBI" id="CHEBI:78522"/>
        <dbReference type="EC" id="3.1.1.96"/>
    </reaction>
</comment>
<dbReference type="AlphaFoldDB" id="A0A3P8T3C2"/>
<dbReference type="SUPFAM" id="SSF69500">
    <property type="entry name" value="DTD-like"/>
    <property type="match status" value="1"/>
</dbReference>
<reference evidence="4 5" key="1">
    <citation type="submission" date="2018-03" db="EMBL/GenBank/DDBJ databases">
        <title>Finding Nemo's genes: A chromosome-scale reference assembly of the genome of the orange clownfish Amphiprion percula.</title>
        <authorList>
            <person name="Lehmann R."/>
        </authorList>
    </citation>
    <scope>NUCLEOTIDE SEQUENCE</scope>
</reference>
<dbReference type="OMA" id="FYKCATE"/>
<dbReference type="GO" id="GO:0051499">
    <property type="term" value="F:D-aminoacyl-tRNA deacylase activity"/>
    <property type="evidence" value="ECO:0007669"/>
    <property type="project" value="UniProtKB-EC"/>
</dbReference>
<dbReference type="EC" id="3.1.1.96" evidence="1"/>
<comment type="catalytic activity">
    <reaction evidence="3">
        <text>a D-aminoacyl-tRNA + H2O = a tRNA + a D-alpha-amino acid + H(+)</text>
        <dbReference type="Rhea" id="RHEA:13953"/>
        <dbReference type="Rhea" id="RHEA-COMP:10123"/>
        <dbReference type="Rhea" id="RHEA-COMP:10124"/>
        <dbReference type="ChEBI" id="CHEBI:15377"/>
        <dbReference type="ChEBI" id="CHEBI:15378"/>
        <dbReference type="ChEBI" id="CHEBI:59871"/>
        <dbReference type="ChEBI" id="CHEBI:78442"/>
        <dbReference type="ChEBI" id="CHEBI:79333"/>
        <dbReference type="EC" id="3.1.1.96"/>
    </reaction>
</comment>
<evidence type="ECO:0000256" key="2">
    <source>
        <dbReference type="ARBA" id="ARBA00047676"/>
    </source>
</evidence>
<dbReference type="STRING" id="161767.ENSAPEP00000019680"/>
<evidence type="ECO:0000313" key="5">
    <source>
        <dbReference type="Proteomes" id="UP000265080"/>
    </source>
</evidence>
<protein>
    <recommendedName>
        <fullName evidence="1">D-aminoacyl-tRNA deacylase</fullName>
        <ecNumber evidence="1">3.1.1.96</ecNumber>
    </recommendedName>
</protein>
<keyword evidence="5" id="KW-1185">Reference proteome</keyword>
<reference evidence="4" key="3">
    <citation type="submission" date="2025-09" db="UniProtKB">
        <authorList>
            <consortium name="Ensembl"/>
        </authorList>
    </citation>
    <scope>IDENTIFICATION</scope>
</reference>
<dbReference type="Gene3D" id="3.50.80.10">
    <property type="entry name" value="D-tyrosyl-tRNA(Tyr) deacylase"/>
    <property type="match status" value="1"/>
</dbReference>
<dbReference type="GO" id="GO:0005737">
    <property type="term" value="C:cytoplasm"/>
    <property type="evidence" value="ECO:0007669"/>
    <property type="project" value="InterPro"/>
</dbReference>
<accession>A0A3P8T3C2</accession>
<evidence type="ECO:0000256" key="3">
    <source>
        <dbReference type="ARBA" id="ARBA00048018"/>
    </source>
</evidence>
<dbReference type="GeneTree" id="ENSGT01060000248778"/>
<sequence length="156" mass="16984">KTHRPGEPQARTVIQQCSSAKVKIRPALDGGDAQWAEVGVQSVIISSIVSHLRFETLSGTVDTRCRCSNLPGSVLLVPQDSLLAEPPVRRRIRFRGGCELWRAAQLLSGLASACRELMAASNKCTEAGVKVEQGVYGQKQEMVLKAEEPLTLLLDF</sequence>
<dbReference type="InterPro" id="IPR023509">
    <property type="entry name" value="DTD-like_sf"/>
</dbReference>
<proteinExistence type="predicted"/>
<organism evidence="4 5">
    <name type="scientific">Amphiprion percula</name>
    <name type="common">Orange clownfish</name>
    <name type="synonym">Lutjanus percula</name>
    <dbReference type="NCBI Taxonomy" id="161767"/>
    <lineage>
        <taxon>Eukaryota</taxon>
        <taxon>Metazoa</taxon>
        <taxon>Chordata</taxon>
        <taxon>Craniata</taxon>
        <taxon>Vertebrata</taxon>
        <taxon>Euteleostomi</taxon>
        <taxon>Actinopterygii</taxon>
        <taxon>Neopterygii</taxon>
        <taxon>Teleostei</taxon>
        <taxon>Neoteleostei</taxon>
        <taxon>Acanthomorphata</taxon>
        <taxon>Ovalentaria</taxon>
        <taxon>Pomacentridae</taxon>
        <taxon>Amphiprion</taxon>
    </lineage>
</organism>
<name>A0A3P8T3C2_AMPPE</name>